<sequence>MGGLAHPRAKSWRRHYSYAINLDNESFSEEKSTVLVPKSKILPEDKSVVKDVEVNLSTIVADVVKSMNTNVEMVSEKSSIPQIPIAQSVTEIKQQPSSILMNSTIRNDEQLDLLMKTSLTEQQQPSLIPLSKRVGSASHIPHRMDDDLDITTIINKSKNQTMSLMSSISPNNTYSLVGTANNVLDLIREEKTKKVTYVNPHNNDITELIKNQQNQTNLVEHAENERKEFLNAINTINYYY</sequence>
<dbReference type="EMBL" id="CAJOBC010002345">
    <property type="protein sequence ID" value="CAF3728701.1"/>
    <property type="molecule type" value="Genomic_DNA"/>
</dbReference>
<reference evidence="1" key="1">
    <citation type="submission" date="2021-02" db="EMBL/GenBank/DDBJ databases">
        <authorList>
            <person name="Nowell W R."/>
        </authorList>
    </citation>
    <scope>NUCLEOTIDE SEQUENCE</scope>
</reference>
<dbReference type="Proteomes" id="UP000663829">
    <property type="component" value="Unassembled WGS sequence"/>
</dbReference>
<gene>
    <name evidence="1" type="ORF">GPM918_LOCUS11359</name>
    <name evidence="2" type="ORF">SRO942_LOCUS11361</name>
</gene>
<keyword evidence="3" id="KW-1185">Reference proteome</keyword>
<dbReference type="EMBL" id="CAJNOQ010002345">
    <property type="protein sequence ID" value="CAF0953224.1"/>
    <property type="molecule type" value="Genomic_DNA"/>
</dbReference>
<dbReference type="AlphaFoldDB" id="A0A814DAW1"/>
<organism evidence="1 3">
    <name type="scientific">Didymodactylos carnosus</name>
    <dbReference type="NCBI Taxonomy" id="1234261"/>
    <lineage>
        <taxon>Eukaryota</taxon>
        <taxon>Metazoa</taxon>
        <taxon>Spiralia</taxon>
        <taxon>Gnathifera</taxon>
        <taxon>Rotifera</taxon>
        <taxon>Eurotatoria</taxon>
        <taxon>Bdelloidea</taxon>
        <taxon>Philodinida</taxon>
        <taxon>Philodinidae</taxon>
        <taxon>Didymodactylos</taxon>
    </lineage>
</organism>
<protein>
    <submittedName>
        <fullName evidence="1">Uncharacterized protein</fullName>
    </submittedName>
</protein>
<evidence type="ECO:0000313" key="2">
    <source>
        <dbReference type="EMBL" id="CAF3728701.1"/>
    </source>
</evidence>
<evidence type="ECO:0000313" key="1">
    <source>
        <dbReference type="EMBL" id="CAF0953224.1"/>
    </source>
</evidence>
<evidence type="ECO:0000313" key="3">
    <source>
        <dbReference type="Proteomes" id="UP000663829"/>
    </source>
</evidence>
<dbReference type="Proteomes" id="UP000681722">
    <property type="component" value="Unassembled WGS sequence"/>
</dbReference>
<comment type="caution">
    <text evidence="1">The sequence shown here is derived from an EMBL/GenBank/DDBJ whole genome shotgun (WGS) entry which is preliminary data.</text>
</comment>
<name>A0A814DAW1_9BILA</name>
<accession>A0A814DAW1</accession>
<proteinExistence type="predicted"/>